<feature type="domain" description="YdhG-like" evidence="1">
    <location>
        <begin position="23"/>
        <end position="113"/>
    </location>
</feature>
<dbReference type="AlphaFoldDB" id="A0A417YBM4"/>
<reference evidence="2 3" key="1">
    <citation type="journal article" date="2007" name="Int. J. Syst. Evol. Microbiol.">
        <title>Oceanobacillus profundus sp. nov., isolated from a deep-sea sediment core.</title>
        <authorList>
            <person name="Kim Y.G."/>
            <person name="Choi D.H."/>
            <person name="Hyun S."/>
            <person name="Cho B.C."/>
        </authorList>
    </citation>
    <scope>NUCLEOTIDE SEQUENCE [LARGE SCALE GENOMIC DNA]</scope>
    <source>
        <strain evidence="2 3">DSM 18246</strain>
    </source>
</reference>
<dbReference type="SUPFAM" id="SSF159888">
    <property type="entry name" value="YdhG-like"/>
    <property type="match status" value="1"/>
</dbReference>
<dbReference type="EMBL" id="QWEH01000017">
    <property type="protein sequence ID" value="RHW30005.1"/>
    <property type="molecule type" value="Genomic_DNA"/>
</dbReference>
<dbReference type="OrthoDB" id="9811812at2"/>
<accession>A0A417YBM4</accession>
<proteinExistence type="predicted"/>
<evidence type="ECO:0000259" key="1">
    <source>
        <dbReference type="Pfam" id="PF08818"/>
    </source>
</evidence>
<keyword evidence="3" id="KW-1185">Reference proteome</keyword>
<evidence type="ECO:0000313" key="3">
    <source>
        <dbReference type="Proteomes" id="UP000285456"/>
    </source>
</evidence>
<gene>
    <name evidence="2" type="ORF">D1B32_19325</name>
</gene>
<dbReference type="Proteomes" id="UP000285456">
    <property type="component" value="Unassembled WGS sequence"/>
</dbReference>
<comment type="caution">
    <text evidence="2">The sequence shown here is derived from an EMBL/GenBank/DDBJ whole genome shotgun (WGS) entry which is preliminary data.</text>
</comment>
<dbReference type="RefSeq" id="WP_118890190.1">
    <property type="nucleotide sequence ID" value="NZ_PHUT01000014.1"/>
</dbReference>
<name>A0A417YBM4_9BACI</name>
<dbReference type="Pfam" id="PF08818">
    <property type="entry name" value="DUF1801"/>
    <property type="match status" value="1"/>
</dbReference>
<dbReference type="InterPro" id="IPR014922">
    <property type="entry name" value="YdhG-like"/>
</dbReference>
<protein>
    <submittedName>
        <fullName evidence="2">DUF1801 domain-containing protein</fullName>
    </submittedName>
</protein>
<dbReference type="Gene3D" id="3.90.1150.200">
    <property type="match status" value="1"/>
</dbReference>
<sequence length="120" mass="13852">MTDKIRTTEKVDQMIDQLSPDIQEITNALRKVIFDASPKLIEEFKWSMPSYSYKGLVCYLQPAKKHVNLGFYKGNEIESDLLKGTGKAMRHIRITKIEDIQEDIFTSLIEKAITLNESKE</sequence>
<evidence type="ECO:0000313" key="2">
    <source>
        <dbReference type="EMBL" id="RHW30005.1"/>
    </source>
</evidence>
<organism evidence="2 3">
    <name type="scientific">Oceanobacillus profundus</name>
    <dbReference type="NCBI Taxonomy" id="372463"/>
    <lineage>
        <taxon>Bacteria</taxon>
        <taxon>Bacillati</taxon>
        <taxon>Bacillota</taxon>
        <taxon>Bacilli</taxon>
        <taxon>Bacillales</taxon>
        <taxon>Bacillaceae</taxon>
        <taxon>Oceanobacillus</taxon>
    </lineage>
</organism>